<keyword evidence="2" id="KW-1185">Reference proteome</keyword>
<gene>
    <name evidence="1" type="ORF">HMPREF9460_03610</name>
</gene>
<dbReference type="PATRIC" id="fig|742738.3.peg.3717"/>
<sequence>MEQRYDKETGLPVDRAYLECGLPPYLQRSLDTMKRAWEAEDNGANDLHFDAYYCELQADINSAEVEGEISSEQAWYLRETYLRIQRGVI</sequence>
<evidence type="ECO:0000313" key="1">
    <source>
        <dbReference type="EMBL" id="KGF53576.1"/>
    </source>
</evidence>
<accession>A0A096B3P2</accession>
<dbReference type="Proteomes" id="UP000029585">
    <property type="component" value="Unassembled WGS sequence"/>
</dbReference>
<proteinExistence type="predicted"/>
<name>A0A096B3P2_FLAPL</name>
<dbReference type="AlphaFoldDB" id="A0A096B3P2"/>
<dbReference type="RefSeq" id="WP_024723224.1">
    <property type="nucleotide sequence ID" value="NZ_KN174166.1"/>
</dbReference>
<reference evidence="1 2" key="1">
    <citation type="submission" date="2011-08" db="EMBL/GenBank/DDBJ databases">
        <title>The Genome Sequence of Clostridium orbiscindens 1_3_50AFAA.</title>
        <authorList>
            <consortium name="The Broad Institute Genome Sequencing Platform"/>
            <person name="Earl A."/>
            <person name="Ward D."/>
            <person name="Feldgarden M."/>
            <person name="Gevers D."/>
            <person name="Daigneault M."/>
            <person name="Strauss J."/>
            <person name="Allen-Vercoe E."/>
            <person name="Young S.K."/>
            <person name="Zeng Q."/>
            <person name="Gargeya S."/>
            <person name="Fitzgerald M."/>
            <person name="Haas B."/>
            <person name="Abouelleil A."/>
            <person name="Alvarado L."/>
            <person name="Arachchi H.M."/>
            <person name="Berlin A."/>
            <person name="Brown A."/>
            <person name="Chapman S.B."/>
            <person name="Chen Z."/>
            <person name="Dunbar C."/>
            <person name="Freedman E."/>
            <person name="Gearin G."/>
            <person name="Gellesch M."/>
            <person name="Goldberg J."/>
            <person name="Griggs A."/>
            <person name="Gujja S."/>
            <person name="Heiman D."/>
            <person name="Howarth C."/>
            <person name="Larson L."/>
            <person name="Lui A."/>
            <person name="MacDonald P.J.P."/>
            <person name="Montmayeur A."/>
            <person name="Murphy C."/>
            <person name="Neiman D."/>
            <person name="Pearson M."/>
            <person name="Priest M."/>
            <person name="Roberts A."/>
            <person name="Saif S."/>
            <person name="Shea T."/>
            <person name="Shenoy N."/>
            <person name="Sisk P."/>
            <person name="Stolte C."/>
            <person name="Sykes S."/>
            <person name="Wortman J."/>
            <person name="Nusbaum C."/>
            <person name="Birren B."/>
        </authorList>
    </citation>
    <scope>NUCLEOTIDE SEQUENCE [LARGE SCALE GENOMIC DNA]</scope>
    <source>
        <strain evidence="1 2">1_3_50AFAA</strain>
    </source>
</reference>
<dbReference type="EMBL" id="ADLO01000108">
    <property type="protein sequence ID" value="KGF53576.1"/>
    <property type="molecule type" value="Genomic_DNA"/>
</dbReference>
<evidence type="ECO:0000313" key="2">
    <source>
        <dbReference type="Proteomes" id="UP000029585"/>
    </source>
</evidence>
<comment type="caution">
    <text evidence="1">The sequence shown here is derived from an EMBL/GenBank/DDBJ whole genome shotgun (WGS) entry which is preliminary data.</text>
</comment>
<dbReference type="eggNOG" id="ENOG502ZBJ5">
    <property type="taxonomic scope" value="Bacteria"/>
</dbReference>
<organism evidence="1 2">
    <name type="scientific">Flavonifractor plautii 1_3_50AFAA</name>
    <dbReference type="NCBI Taxonomy" id="742738"/>
    <lineage>
        <taxon>Bacteria</taxon>
        <taxon>Bacillati</taxon>
        <taxon>Bacillota</taxon>
        <taxon>Clostridia</taxon>
        <taxon>Eubacteriales</taxon>
        <taxon>Oscillospiraceae</taxon>
        <taxon>Flavonifractor</taxon>
    </lineage>
</organism>
<dbReference type="HOGENOM" id="CLU_2449415_0_0_9"/>
<protein>
    <submittedName>
        <fullName evidence="1">Uncharacterized protein</fullName>
    </submittedName>
</protein>